<evidence type="ECO:0000256" key="3">
    <source>
        <dbReference type="ARBA" id="ARBA00022448"/>
    </source>
</evidence>
<dbReference type="AlphaFoldDB" id="A0A0P1AUP3"/>
<dbReference type="GeneID" id="36396538"/>
<evidence type="ECO:0000256" key="6">
    <source>
        <dbReference type="ARBA" id="ARBA00023136"/>
    </source>
</evidence>
<feature type="transmembrane region" description="Helical" evidence="7">
    <location>
        <begin position="404"/>
        <end position="428"/>
    </location>
</feature>
<protein>
    <submittedName>
        <fullName evidence="8">Transmembrane protein, putative</fullName>
    </submittedName>
</protein>
<organism evidence="8 9">
    <name type="scientific">Plasmopara halstedii</name>
    <name type="common">Downy mildew of sunflower</name>
    <dbReference type="NCBI Taxonomy" id="4781"/>
    <lineage>
        <taxon>Eukaryota</taxon>
        <taxon>Sar</taxon>
        <taxon>Stramenopiles</taxon>
        <taxon>Oomycota</taxon>
        <taxon>Peronosporomycetes</taxon>
        <taxon>Peronosporales</taxon>
        <taxon>Peronosporaceae</taxon>
        <taxon>Plasmopara</taxon>
    </lineage>
</organism>
<dbReference type="GO" id="GO:0016020">
    <property type="term" value="C:membrane"/>
    <property type="evidence" value="ECO:0007669"/>
    <property type="project" value="UniProtKB-SubCell"/>
</dbReference>
<feature type="transmembrane region" description="Helical" evidence="7">
    <location>
        <begin position="224"/>
        <end position="243"/>
    </location>
</feature>
<evidence type="ECO:0000256" key="5">
    <source>
        <dbReference type="ARBA" id="ARBA00022989"/>
    </source>
</evidence>
<dbReference type="Pfam" id="PF03092">
    <property type="entry name" value="BT1"/>
    <property type="match status" value="1"/>
</dbReference>
<dbReference type="OMA" id="VITFRNM"/>
<evidence type="ECO:0000313" key="8">
    <source>
        <dbReference type="EMBL" id="CEG45166.1"/>
    </source>
</evidence>
<proteinExistence type="inferred from homology"/>
<feature type="transmembrane region" description="Helical" evidence="7">
    <location>
        <begin position="545"/>
        <end position="567"/>
    </location>
</feature>
<dbReference type="SUPFAM" id="SSF103473">
    <property type="entry name" value="MFS general substrate transporter"/>
    <property type="match status" value="1"/>
</dbReference>
<dbReference type="InterPro" id="IPR036259">
    <property type="entry name" value="MFS_trans_sf"/>
</dbReference>
<name>A0A0P1AUP3_PLAHL</name>
<keyword evidence="4 7" id="KW-0812">Transmembrane</keyword>
<feature type="transmembrane region" description="Helical" evidence="7">
    <location>
        <begin position="469"/>
        <end position="494"/>
    </location>
</feature>
<dbReference type="PANTHER" id="PTHR31585:SF5">
    <property type="entry name" value="RNA-BINDING S4 DOMAIN-CONTAINING PROTEIN"/>
    <property type="match status" value="1"/>
</dbReference>
<evidence type="ECO:0000256" key="4">
    <source>
        <dbReference type="ARBA" id="ARBA00022692"/>
    </source>
</evidence>
<feature type="transmembrane region" description="Helical" evidence="7">
    <location>
        <begin position="263"/>
        <end position="283"/>
    </location>
</feature>
<sequence length="593" mass="65582">MASLSVSSGIWLKSCSSLSVASSNYALSLSIDSLPPELFDDPLTLQNAVPLDLQQRQGYGALKLEQNGALRPGGQVALMTRRTVGLIVNYVAFGALCGGLNSLNIPLFSHYLQLQQYQIRAASMILNTAWMFKAFGGFLTDNLNICGYRRKPLLISGWVLCLASLLCLGTSGMPHPGEAEAAWRYLTFMLFGSIGYFLANSAADAIVVEIAQREPLSIRGHTQVSVFAARMFGAIIMNIFVTGTLNGSAYGGSFSWSFNVNQVLLVMSTCPVISLVSSIWFLYEKPTRQAVPMFACSEERSRSAAFGYQQQNPSSFDQSMGLGKRCQLIWRLIQSRVMWQLLMFELMTSFCSAIDSSAVPAIEANWVNMAAWPRSIAFAVWCLAFIAGLFAIQRFLLQKPWRYLYCIATVWVVGIDIVTVACTVFNVLRNRSFWLYMRVLAAPAVALRFIVQLLPIVELAPREIEGTTYGLVITFRHMAIPLGVTAYNTIGSYFSVSQEDVHRDSGATRVQVTFTYLIAWTFQLISIAFLGLLPRQKLEVQQLRYYGGYSIFGGWLVVVVLFSVLTYETIASVLSLFESTSCLRMTGGTGCGK</sequence>
<dbReference type="InterPro" id="IPR039309">
    <property type="entry name" value="BT1"/>
</dbReference>
<feature type="transmembrane region" description="Helical" evidence="7">
    <location>
        <begin position="371"/>
        <end position="392"/>
    </location>
</feature>
<dbReference type="STRING" id="4781.A0A0P1AUP3"/>
<comment type="subcellular location">
    <subcellularLocation>
        <location evidence="1">Membrane</location>
        <topology evidence="1">Multi-pass membrane protein</topology>
    </subcellularLocation>
</comment>
<keyword evidence="5 7" id="KW-1133">Transmembrane helix</keyword>
<evidence type="ECO:0000313" key="9">
    <source>
        <dbReference type="Proteomes" id="UP000054928"/>
    </source>
</evidence>
<dbReference type="RefSeq" id="XP_024581535.1">
    <property type="nucleotide sequence ID" value="XM_024715881.1"/>
</dbReference>
<evidence type="ECO:0000256" key="7">
    <source>
        <dbReference type="SAM" id="Phobius"/>
    </source>
</evidence>
<keyword evidence="3" id="KW-0813">Transport</keyword>
<accession>A0A0P1AUP3</accession>
<feature type="transmembrane region" description="Helical" evidence="7">
    <location>
        <begin position="119"/>
        <end position="140"/>
    </location>
</feature>
<dbReference type="Proteomes" id="UP000054928">
    <property type="component" value="Unassembled WGS sequence"/>
</dbReference>
<reference evidence="9" key="1">
    <citation type="submission" date="2014-09" db="EMBL/GenBank/DDBJ databases">
        <authorList>
            <person name="Sharma Rahul"/>
            <person name="Thines Marco"/>
        </authorList>
    </citation>
    <scope>NUCLEOTIDE SEQUENCE [LARGE SCALE GENOMIC DNA]</scope>
</reference>
<dbReference type="PANTHER" id="PTHR31585">
    <property type="entry name" value="FOLATE-BIOPTERIN TRANSPORTER 1, CHLOROPLASTIC"/>
    <property type="match status" value="1"/>
</dbReference>
<keyword evidence="9" id="KW-1185">Reference proteome</keyword>
<evidence type="ECO:0000256" key="2">
    <source>
        <dbReference type="ARBA" id="ARBA00007015"/>
    </source>
</evidence>
<feature type="transmembrane region" description="Helical" evidence="7">
    <location>
        <begin position="514"/>
        <end position="533"/>
    </location>
</feature>
<feature type="transmembrane region" description="Helical" evidence="7">
    <location>
        <begin position="87"/>
        <end position="107"/>
    </location>
</feature>
<evidence type="ECO:0000256" key="1">
    <source>
        <dbReference type="ARBA" id="ARBA00004141"/>
    </source>
</evidence>
<keyword evidence="6 7" id="KW-0472">Membrane</keyword>
<dbReference type="EMBL" id="CCYD01001551">
    <property type="protein sequence ID" value="CEG45166.1"/>
    <property type="molecule type" value="Genomic_DNA"/>
</dbReference>
<dbReference type="OrthoDB" id="161593at2759"/>
<comment type="similarity">
    <text evidence="2">Belongs to the major facilitator superfamily. Folate-biopterin transporter (TC 2.A.71) family.</text>
</comment>
<feature type="transmembrane region" description="Helical" evidence="7">
    <location>
        <begin position="152"/>
        <end position="173"/>
    </location>
</feature>
<dbReference type="Gene3D" id="1.20.1250.20">
    <property type="entry name" value="MFS general substrate transporter like domains"/>
    <property type="match status" value="1"/>
</dbReference>
<feature type="transmembrane region" description="Helical" evidence="7">
    <location>
        <begin position="185"/>
        <end position="203"/>
    </location>
</feature>